<dbReference type="GeneID" id="91087435"/>
<organism evidence="2 3">
    <name type="scientific">Cryptococcus depauperatus CBS 7841</name>
    <dbReference type="NCBI Taxonomy" id="1295531"/>
    <lineage>
        <taxon>Eukaryota</taxon>
        <taxon>Fungi</taxon>
        <taxon>Dikarya</taxon>
        <taxon>Basidiomycota</taxon>
        <taxon>Agaricomycotina</taxon>
        <taxon>Tremellomycetes</taxon>
        <taxon>Tremellales</taxon>
        <taxon>Cryptococcaceae</taxon>
        <taxon>Cryptococcus</taxon>
    </lineage>
</organism>
<evidence type="ECO:0000313" key="2">
    <source>
        <dbReference type="EMBL" id="WVN88025.1"/>
    </source>
</evidence>
<dbReference type="RefSeq" id="XP_066068725.1">
    <property type="nucleotide sequence ID" value="XM_066212628.1"/>
</dbReference>
<dbReference type="AlphaFoldDB" id="A0AAJ8JT67"/>
<reference evidence="2" key="1">
    <citation type="submission" date="2016-06" db="EMBL/GenBank/DDBJ databases">
        <authorList>
            <person name="Cuomo C."/>
            <person name="Litvintseva A."/>
            <person name="Heitman J."/>
            <person name="Chen Y."/>
            <person name="Sun S."/>
            <person name="Springer D."/>
            <person name="Dromer F."/>
            <person name="Young S."/>
            <person name="Zeng Q."/>
            <person name="Chapman S."/>
            <person name="Gujja S."/>
            <person name="Saif S."/>
            <person name="Birren B."/>
        </authorList>
    </citation>
    <scope>NUCLEOTIDE SEQUENCE</scope>
    <source>
        <strain evidence="2">CBS 7841</strain>
    </source>
</reference>
<dbReference type="KEGG" id="cdep:91087435"/>
<evidence type="ECO:0000313" key="3">
    <source>
        <dbReference type="Proteomes" id="UP000094043"/>
    </source>
</evidence>
<dbReference type="EMBL" id="CP143786">
    <property type="protein sequence ID" value="WVN88025.1"/>
    <property type="molecule type" value="Genomic_DNA"/>
</dbReference>
<reference evidence="2" key="3">
    <citation type="submission" date="2024-01" db="EMBL/GenBank/DDBJ databases">
        <authorList>
            <person name="Coelho M.A."/>
            <person name="David-Palma M."/>
            <person name="Shea T."/>
            <person name="Sun S."/>
            <person name="Cuomo C.A."/>
            <person name="Heitman J."/>
        </authorList>
    </citation>
    <scope>NUCLEOTIDE SEQUENCE</scope>
    <source>
        <strain evidence="2">CBS 7841</strain>
    </source>
</reference>
<name>A0AAJ8JT67_9TREE</name>
<gene>
    <name evidence="2" type="ORF">L203_103224</name>
</gene>
<sequence>MLFDMATPFPSLSPNTLYSFSQHPIASRSYLHSTLLAFDDGDGLGPQAEQPPKFYSSARMGPYDVTGTGAATPEIKGMVRPRDKEDCMRRRAERRAVMGRPPAGVMLDIQEEKISMDEDRVGHEEHNVNMFGHRFLLPYGRRQTQMEMDSAPSPSPTEPDHEHRQEDAASVPTLAVGEEDETPTQDLDASIEDLDADSALSDTDSHGRVLHDEVQDMDEE</sequence>
<keyword evidence="3" id="KW-1185">Reference proteome</keyword>
<evidence type="ECO:0000256" key="1">
    <source>
        <dbReference type="SAM" id="MobiDB-lite"/>
    </source>
</evidence>
<feature type="compositionally biased region" description="Basic and acidic residues" evidence="1">
    <location>
        <begin position="158"/>
        <end position="167"/>
    </location>
</feature>
<feature type="compositionally biased region" description="Acidic residues" evidence="1">
    <location>
        <begin position="177"/>
        <end position="196"/>
    </location>
</feature>
<feature type="compositionally biased region" description="Basic and acidic residues" evidence="1">
    <location>
        <begin position="203"/>
        <end position="214"/>
    </location>
</feature>
<protein>
    <submittedName>
        <fullName evidence="2">Uncharacterized protein</fullName>
    </submittedName>
</protein>
<feature type="region of interest" description="Disordered" evidence="1">
    <location>
        <begin position="145"/>
        <end position="220"/>
    </location>
</feature>
<proteinExistence type="predicted"/>
<dbReference type="Proteomes" id="UP000094043">
    <property type="component" value="Chromosome 3"/>
</dbReference>
<accession>A0AAJ8JT67</accession>
<reference evidence="2" key="2">
    <citation type="journal article" date="2022" name="Elife">
        <title>Obligate sexual reproduction of a homothallic fungus closely related to the Cryptococcus pathogenic species complex.</title>
        <authorList>
            <person name="Passer A.R."/>
            <person name="Clancey S.A."/>
            <person name="Shea T."/>
            <person name="David-Palma M."/>
            <person name="Averette A.F."/>
            <person name="Boekhout T."/>
            <person name="Porcel B.M."/>
            <person name="Nowrousian M."/>
            <person name="Cuomo C.A."/>
            <person name="Sun S."/>
            <person name="Heitman J."/>
            <person name="Coelho M.A."/>
        </authorList>
    </citation>
    <scope>NUCLEOTIDE SEQUENCE</scope>
    <source>
        <strain evidence="2">CBS 7841</strain>
    </source>
</reference>